<feature type="chain" id="PRO_5025389741" evidence="1">
    <location>
        <begin position="24"/>
        <end position="94"/>
    </location>
</feature>
<evidence type="ECO:0000313" key="3">
    <source>
        <dbReference type="Proteomes" id="UP000332515"/>
    </source>
</evidence>
<feature type="signal peptide" evidence="1">
    <location>
        <begin position="1"/>
        <end position="23"/>
    </location>
</feature>
<proteinExistence type="predicted"/>
<comment type="caution">
    <text evidence="2">The sequence shown here is derived from an EMBL/GenBank/DDBJ whole genome shotgun (WGS) entry which is preliminary data.</text>
</comment>
<keyword evidence="3" id="KW-1185">Reference proteome</keyword>
<reference evidence="2 3" key="1">
    <citation type="submission" date="2019-09" db="EMBL/GenBank/DDBJ databases">
        <title>Segnochrobactrum spirostomi gen. nov., sp. nov., isolated from the ciliate Spirostomum cf. yagiui and description of a novel family, Segnochrobactraceae fam. nov. within the order Rhizobiales of the class Alphaproteobacteria.</title>
        <authorList>
            <person name="Akter S."/>
            <person name="Shazib S.U.A."/>
            <person name="Shin M.K."/>
        </authorList>
    </citation>
    <scope>NUCLEOTIDE SEQUENCE [LARGE SCALE GENOMIC DNA]</scope>
    <source>
        <strain evidence="2 3">Sp-1</strain>
    </source>
</reference>
<accession>A0A6A7Y3G0</accession>
<dbReference type="Proteomes" id="UP000332515">
    <property type="component" value="Unassembled WGS sequence"/>
</dbReference>
<dbReference type="AlphaFoldDB" id="A0A6A7Y3G0"/>
<dbReference type="EMBL" id="VWNA01000001">
    <property type="protein sequence ID" value="MQT12309.1"/>
    <property type="molecule type" value="Genomic_DNA"/>
</dbReference>
<name>A0A6A7Y3G0_9HYPH</name>
<evidence type="ECO:0000256" key="1">
    <source>
        <dbReference type="SAM" id="SignalP"/>
    </source>
</evidence>
<protein>
    <submittedName>
        <fullName evidence="2">PepSY domain-containing protein</fullName>
    </submittedName>
</protein>
<evidence type="ECO:0000313" key="2">
    <source>
        <dbReference type="EMBL" id="MQT12309.1"/>
    </source>
</evidence>
<keyword evidence="1" id="KW-0732">Signal</keyword>
<gene>
    <name evidence="2" type="ORF">F0357_06460</name>
</gene>
<organism evidence="2 3">
    <name type="scientific">Segnochrobactrum spirostomi</name>
    <dbReference type="NCBI Taxonomy" id="2608987"/>
    <lineage>
        <taxon>Bacteria</taxon>
        <taxon>Pseudomonadati</taxon>
        <taxon>Pseudomonadota</taxon>
        <taxon>Alphaproteobacteria</taxon>
        <taxon>Hyphomicrobiales</taxon>
        <taxon>Segnochrobactraceae</taxon>
        <taxon>Segnochrobactrum</taxon>
    </lineage>
</organism>
<sequence length="94" mass="9853">MFHGKATLLCLLMVFAGFGEAHAACLDAAAQRAAIQSGAVVRPNTVRKVVNGELLDLTLCEVKGKLVYEATVLKSTGEVVRLLIDAKTGALAGR</sequence>
<dbReference type="RefSeq" id="WP_153479594.1">
    <property type="nucleotide sequence ID" value="NZ_VWNA01000001.1"/>
</dbReference>